<dbReference type="Gene3D" id="3.40.50.1010">
    <property type="entry name" value="5'-nuclease"/>
    <property type="match status" value="1"/>
</dbReference>
<proteinExistence type="predicted"/>
<accession>A0A841UTB0</accession>
<dbReference type="Proteomes" id="UP000525432">
    <property type="component" value="Unassembled WGS sequence"/>
</dbReference>
<name>A0A841UTB0_MICAE</name>
<dbReference type="AlphaFoldDB" id="A0A841UTB0"/>
<gene>
    <name evidence="2" type="ORF">H0901_00435</name>
</gene>
<protein>
    <submittedName>
        <fullName evidence="2">Type II toxin-antitoxin system VapC family toxin</fullName>
    </submittedName>
</protein>
<reference evidence="2 3" key="1">
    <citation type="submission" date="2020-07" db="EMBL/GenBank/DDBJ databases">
        <title>Genomes of two Microcystis aeruginosa (Cyanobacteria) strains from Florida (USA) with disparate toxicogenic potential.</title>
        <authorList>
            <person name="Lefler F.W."/>
            <person name="Barbosa M."/>
            <person name="Berthold D.E."/>
            <person name="Laughinghouse H.D. IV."/>
        </authorList>
    </citation>
    <scope>NUCLEOTIDE SEQUENCE [LARGE SCALE GENOMIC DNA]</scope>
    <source>
        <strain evidence="2 3">BLCCF158</strain>
    </source>
</reference>
<organism evidence="2 3">
    <name type="scientific">Microcystis aeruginosa BLCC-F158</name>
    <dbReference type="NCBI Taxonomy" id="2755316"/>
    <lineage>
        <taxon>Bacteria</taxon>
        <taxon>Bacillati</taxon>
        <taxon>Cyanobacteriota</taxon>
        <taxon>Cyanophyceae</taxon>
        <taxon>Oscillatoriophycideae</taxon>
        <taxon>Chroococcales</taxon>
        <taxon>Microcystaceae</taxon>
        <taxon>Microcystis</taxon>
    </lineage>
</organism>
<dbReference type="SUPFAM" id="SSF88723">
    <property type="entry name" value="PIN domain-like"/>
    <property type="match status" value="1"/>
</dbReference>
<dbReference type="InterPro" id="IPR002716">
    <property type="entry name" value="PIN_dom"/>
</dbReference>
<dbReference type="InterPro" id="IPR029060">
    <property type="entry name" value="PIN-like_dom_sf"/>
</dbReference>
<comment type="caution">
    <text evidence="2">The sequence shown here is derived from an EMBL/GenBank/DDBJ whole genome shotgun (WGS) entry which is preliminary data.</text>
</comment>
<dbReference type="GO" id="GO:0016075">
    <property type="term" value="P:rRNA catabolic process"/>
    <property type="evidence" value="ECO:0007669"/>
    <property type="project" value="TreeGrafter"/>
</dbReference>
<evidence type="ECO:0000259" key="1">
    <source>
        <dbReference type="Pfam" id="PF01850"/>
    </source>
</evidence>
<dbReference type="Pfam" id="PF01850">
    <property type="entry name" value="PIN"/>
    <property type="match status" value="1"/>
</dbReference>
<dbReference type="PANTHER" id="PTHR42188">
    <property type="entry name" value="23S RRNA-SPECIFIC ENDONUCLEASE VAPC20"/>
    <property type="match status" value="1"/>
</dbReference>
<dbReference type="PANTHER" id="PTHR42188:SF1">
    <property type="entry name" value="23S RRNA-SPECIFIC ENDONUCLEASE VAPC20"/>
    <property type="match status" value="1"/>
</dbReference>
<evidence type="ECO:0000313" key="2">
    <source>
        <dbReference type="EMBL" id="MBC1193802.1"/>
    </source>
</evidence>
<evidence type="ECO:0000313" key="3">
    <source>
        <dbReference type="Proteomes" id="UP000525432"/>
    </source>
</evidence>
<feature type="domain" description="PIN" evidence="1">
    <location>
        <begin position="4"/>
        <end position="130"/>
    </location>
</feature>
<sequence length="135" mass="15663">MMKVFIDTAAWIALVNERDDLHYPALEASKKLRQAQSTLITTEFVLLEVADGLCNLSTRSSAINFIESLYRLPKLKIIQLDQSLYQKGWQLYKQRLDKEWSLTDCISFVVMKQEIITQAFTSDRHFEQAGFTKLL</sequence>
<dbReference type="GO" id="GO:0004521">
    <property type="term" value="F:RNA endonuclease activity"/>
    <property type="evidence" value="ECO:0007669"/>
    <property type="project" value="InterPro"/>
</dbReference>
<dbReference type="EMBL" id="JACEGC010000001">
    <property type="protein sequence ID" value="MBC1193802.1"/>
    <property type="molecule type" value="Genomic_DNA"/>
</dbReference>
<dbReference type="InterPro" id="IPR039018">
    <property type="entry name" value="VapC20-like"/>
</dbReference>